<dbReference type="Gene3D" id="3.40.1190.10">
    <property type="entry name" value="Mur-like, catalytic domain"/>
    <property type="match status" value="1"/>
</dbReference>
<dbReference type="GO" id="GO:0016874">
    <property type="term" value="F:ligase activity"/>
    <property type="evidence" value="ECO:0007669"/>
    <property type="project" value="UniProtKB-KW"/>
</dbReference>
<feature type="domain" description="Mur ligase central" evidence="10">
    <location>
        <begin position="140"/>
        <end position="273"/>
    </location>
</feature>
<sequence length="511" mass="52256">METESFVDDAVPTLVLGLGESGIASVRWCARTGAPLRVADSRVEPPGLDAVRAAAPGAELRLGGAALRAAGEAMFDPALLEGMARVVLSPGLAPQRAPARDLVAAARAAGIPVVGEIELFAQALAGLKRERGYAPRVLAVTGTNGKTTVTALAAHLVAAAGLSVAAAGNISPAALAALADALDKDALPEVWVLELSSFQLETTASLAPDAAAVLNLSQDHLDWHGDMAAYGAAKARLLAAAAVAVVNRDDAAVAAMVPRLDAENVRSFGRDAPPLAGDAGLEQSHGVAWLAAAAADDFDAPPPARRKKNEPVLRPAGRVTRLMPADALQIRGLHNALNAQAALQLARCLDLPWAGLLRAVREYRGEPHRVEFLRAIGGVEFFDDSKGTNVGATVAALEGLGCRSVLIAGGVGKGQDFAPLARAAALHARAVVLIGEDAPAIAAALEGSGVPTVGSPTLEAAVAAALDRAQPGDAVLLSPACASFDMFRDYKHRADVFAEAVEALALDRGEV</sequence>
<dbReference type="InterPro" id="IPR036565">
    <property type="entry name" value="Mur-like_cat_sf"/>
</dbReference>
<evidence type="ECO:0000256" key="7">
    <source>
        <dbReference type="HAMAP-Rule" id="MF_00639"/>
    </source>
</evidence>
<dbReference type="NCBIfam" id="TIGR01087">
    <property type="entry name" value="murD"/>
    <property type="match status" value="1"/>
</dbReference>
<dbReference type="Pfam" id="PF08245">
    <property type="entry name" value="Mur_ligase_M"/>
    <property type="match status" value="1"/>
</dbReference>
<dbReference type="PANTHER" id="PTHR43692:SF1">
    <property type="entry name" value="UDP-N-ACETYLMURAMOYLALANINE--D-GLUTAMATE LIGASE"/>
    <property type="match status" value="1"/>
</dbReference>
<keyword evidence="4 7" id="KW-0436">Ligase</keyword>
<evidence type="ECO:0000259" key="10">
    <source>
        <dbReference type="Pfam" id="PF08245"/>
    </source>
</evidence>
<feature type="binding site" evidence="7">
    <location>
        <begin position="142"/>
        <end position="148"/>
    </location>
    <ligand>
        <name>ATP</name>
        <dbReference type="ChEBI" id="CHEBI:30616"/>
    </ligand>
</feature>
<evidence type="ECO:0000259" key="9">
    <source>
        <dbReference type="Pfam" id="PF02875"/>
    </source>
</evidence>
<evidence type="ECO:0000256" key="1">
    <source>
        <dbReference type="ARBA" id="ARBA00004496"/>
    </source>
</evidence>
<dbReference type="Gene3D" id="3.90.190.20">
    <property type="entry name" value="Mur ligase, C-terminal domain"/>
    <property type="match status" value="1"/>
</dbReference>
<evidence type="ECO:0000256" key="5">
    <source>
        <dbReference type="ARBA" id="ARBA00022741"/>
    </source>
</evidence>
<evidence type="ECO:0000256" key="4">
    <source>
        <dbReference type="ARBA" id="ARBA00022598"/>
    </source>
</evidence>
<dbReference type="InterPro" id="IPR036615">
    <property type="entry name" value="Mur_ligase_C_dom_sf"/>
</dbReference>
<comment type="similarity">
    <text evidence="7">Belongs to the MurCDEF family.</text>
</comment>
<keyword evidence="7 8" id="KW-0131">Cell cycle</keyword>
<keyword evidence="3 7" id="KW-0963">Cytoplasm</keyword>
<dbReference type="InterPro" id="IPR004101">
    <property type="entry name" value="Mur_ligase_C"/>
</dbReference>
<dbReference type="InterPro" id="IPR013221">
    <property type="entry name" value="Mur_ligase_cen"/>
</dbReference>
<dbReference type="SUPFAM" id="SSF53244">
    <property type="entry name" value="MurD-like peptide ligases, peptide-binding domain"/>
    <property type="match status" value="1"/>
</dbReference>
<name>A0ABP8HQ56_9BURK</name>
<dbReference type="EMBL" id="BAABFO010000034">
    <property type="protein sequence ID" value="GAA4342584.1"/>
    <property type="molecule type" value="Genomic_DNA"/>
</dbReference>
<organism evidence="11 12">
    <name type="scientific">Pigmentiphaga soli</name>
    <dbReference type="NCBI Taxonomy" id="1007095"/>
    <lineage>
        <taxon>Bacteria</taxon>
        <taxon>Pseudomonadati</taxon>
        <taxon>Pseudomonadota</taxon>
        <taxon>Betaproteobacteria</taxon>
        <taxon>Burkholderiales</taxon>
        <taxon>Alcaligenaceae</taxon>
        <taxon>Pigmentiphaga</taxon>
    </lineage>
</organism>
<dbReference type="Pfam" id="PF21799">
    <property type="entry name" value="MurD-like_N"/>
    <property type="match status" value="1"/>
</dbReference>
<keyword evidence="7 8" id="KW-0961">Cell wall biogenesis/degradation</keyword>
<reference evidence="12" key="1">
    <citation type="journal article" date="2019" name="Int. J. Syst. Evol. Microbiol.">
        <title>The Global Catalogue of Microorganisms (GCM) 10K type strain sequencing project: providing services to taxonomists for standard genome sequencing and annotation.</title>
        <authorList>
            <consortium name="The Broad Institute Genomics Platform"/>
            <consortium name="The Broad Institute Genome Sequencing Center for Infectious Disease"/>
            <person name="Wu L."/>
            <person name="Ma J."/>
        </authorList>
    </citation>
    <scope>NUCLEOTIDE SEQUENCE [LARGE SCALE GENOMIC DNA]</scope>
    <source>
        <strain evidence="12">JCM 17666</strain>
    </source>
</reference>
<proteinExistence type="inferred from homology"/>
<evidence type="ECO:0000256" key="8">
    <source>
        <dbReference type="RuleBase" id="RU003664"/>
    </source>
</evidence>
<keyword evidence="5 7" id="KW-0547">Nucleotide-binding</keyword>
<comment type="subcellular location">
    <subcellularLocation>
        <location evidence="1 7 8">Cytoplasm</location>
    </subcellularLocation>
</comment>
<evidence type="ECO:0000256" key="3">
    <source>
        <dbReference type="ARBA" id="ARBA00022490"/>
    </source>
</evidence>
<comment type="function">
    <text evidence="7 8">Cell wall formation. Catalyzes the addition of glutamate to the nucleotide precursor UDP-N-acetylmuramoyl-L-alanine (UMA).</text>
</comment>
<protein>
    <recommendedName>
        <fullName evidence="7 8">UDP-N-acetylmuramoylalanine--D-glutamate ligase</fullName>
        <ecNumber evidence="7 8">6.3.2.9</ecNumber>
    </recommendedName>
    <alternativeName>
        <fullName evidence="7">D-glutamic acid-adding enzyme</fullName>
    </alternativeName>
    <alternativeName>
        <fullName evidence="7">UDP-N-acetylmuramoyl-L-alanyl-D-glutamate synthetase</fullName>
    </alternativeName>
</protein>
<dbReference type="Pfam" id="PF02875">
    <property type="entry name" value="Mur_ligase_C"/>
    <property type="match status" value="1"/>
</dbReference>
<keyword evidence="7 8" id="KW-0132">Cell division</keyword>
<gene>
    <name evidence="7 11" type="primary">murD</name>
    <name evidence="11" type="ORF">GCM10023144_44730</name>
</gene>
<evidence type="ECO:0000256" key="2">
    <source>
        <dbReference type="ARBA" id="ARBA00004752"/>
    </source>
</evidence>
<evidence type="ECO:0000256" key="6">
    <source>
        <dbReference type="ARBA" id="ARBA00022840"/>
    </source>
</evidence>
<dbReference type="Proteomes" id="UP001501671">
    <property type="component" value="Unassembled WGS sequence"/>
</dbReference>
<comment type="pathway">
    <text evidence="2 7 8">Cell wall biogenesis; peptidoglycan biosynthesis.</text>
</comment>
<dbReference type="HAMAP" id="MF_00639">
    <property type="entry name" value="MurD"/>
    <property type="match status" value="1"/>
</dbReference>
<evidence type="ECO:0000313" key="12">
    <source>
        <dbReference type="Proteomes" id="UP001501671"/>
    </source>
</evidence>
<evidence type="ECO:0000313" key="11">
    <source>
        <dbReference type="EMBL" id="GAA4342584.1"/>
    </source>
</evidence>
<keyword evidence="7 8" id="KW-0573">Peptidoglycan synthesis</keyword>
<dbReference type="PANTHER" id="PTHR43692">
    <property type="entry name" value="UDP-N-ACETYLMURAMOYLALANINE--D-GLUTAMATE LIGASE"/>
    <property type="match status" value="1"/>
</dbReference>
<dbReference type="SUPFAM" id="SSF51984">
    <property type="entry name" value="MurCD N-terminal domain"/>
    <property type="match status" value="1"/>
</dbReference>
<dbReference type="RefSeq" id="WP_345252161.1">
    <property type="nucleotide sequence ID" value="NZ_BAABFO010000034.1"/>
</dbReference>
<accession>A0ABP8HQ56</accession>
<keyword evidence="6 7" id="KW-0067">ATP-binding</keyword>
<comment type="catalytic activity">
    <reaction evidence="7 8">
        <text>UDP-N-acetyl-alpha-D-muramoyl-L-alanine + D-glutamate + ATP = UDP-N-acetyl-alpha-D-muramoyl-L-alanyl-D-glutamate + ADP + phosphate + H(+)</text>
        <dbReference type="Rhea" id="RHEA:16429"/>
        <dbReference type="ChEBI" id="CHEBI:15378"/>
        <dbReference type="ChEBI" id="CHEBI:29986"/>
        <dbReference type="ChEBI" id="CHEBI:30616"/>
        <dbReference type="ChEBI" id="CHEBI:43474"/>
        <dbReference type="ChEBI" id="CHEBI:83898"/>
        <dbReference type="ChEBI" id="CHEBI:83900"/>
        <dbReference type="ChEBI" id="CHEBI:456216"/>
        <dbReference type="EC" id="6.3.2.9"/>
    </reaction>
</comment>
<keyword evidence="7 8" id="KW-0133">Cell shape</keyword>
<dbReference type="Gene3D" id="3.40.50.720">
    <property type="entry name" value="NAD(P)-binding Rossmann-like Domain"/>
    <property type="match status" value="1"/>
</dbReference>
<dbReference type="EC" id="6.3.2.9" evidence="7 8"/>
<dbReference type="SUPFAM" id="SSF53623">
    <property type="entry name" value="MurD-like peptide ligases, catalytic domain"/>
    <property type="match status" value="1"/>
</dbReference>
<keyword evidence="12" id="KW-1185">Reference proteome</keyword>
<feature type="domain" description="Mur ligase C-terminal" evidence="9">
    <location>
        <begin position="368"/>
        <end position="481"/>
    </location>
</feature>
<comment type="caution">
    <text evidence="11">The sequence shown here is derived from an EMBL/GenBank/DDBJ whole genome shotgun (WGS) entry which is preliminary data.</text>
</comment>
<dbReference type="InterPro" id="IPR005762">
    <property type="entry name" value="MurD"/>
</dbReference>